<reference evidence="1" key="1">
    <citation type="submission" date="2021-06" db="EMBL/GenBank/DDBJ databases">
        <authorList>
            <person name="Kallberg Y."/>
            <person name="Tangrot J."/>
            <person name="Rosling A."/>
        </authorList>
    </citation>
    <scope>NUCLEOTIDE SEQUENCE</scope>
    <source>
        <strain evidence="1">MA453B</strain>
    </source>
</reference>
<evidence type="ECO:0000313" key="2">
    <source>
        <dbReference type="Proteomes" id="UP000789405"/>
    </source>
</evidence>
<organism evidence="1 2">
    <name type="scientific">Dentiscutata erythropus</name>
    <dbReference type="NCBI Taxonomy" id="1348616"/>
    <lineage>
        <taxon>Eukaryota</taxon>
        <taxon>Fungi</taxon>
        <taxon>Fungi incertae sedis</taxon>
        <taxon>Mucoromycota</taxon>
        <taxon>Glomeromycotina</taxon>
        <taxon>Glomeromycetes</taxon>
        <taxon>Diversisporales</taxon>
        <taxon>Gigasporaceae</taxon>
        <taxon>Dentiscutata</taxon>
    </lineage>
</organism>
<accession>A0A9N8ZPP4</accession>
<comment type="caution">
    <text evidence="1">The sequence shown here is derived from an EMBL/GenBank/DDBJ whole genome shotgun (WGS) entry which is preliminary data.</text>
</comment>
<name>A0A9N8ZPP4_9GLOM</name>
<dbReference type="Proteomes" id="UP000789405">
    <property type="component" value="Unassembled WGS sequence"/>
</dbReference>
<dbReference type="AlphaFoldDB" id="A0A9N8ZPP4"/>
<evidence type="ECO:0000313" key="1">
    <source>
        <dbReference type="EMBL" id="CAG8503400.1"/>
    </source>
</evidence>
<gene>
    <name evidence="1" type="ORF">DERYTH_LOCUS3019</name>
</gene>
<protein>
    <submittedName>
        <fullName evidence="1">13678_t:CDS:1</fullName>
    </submittedName>
</protein>
<proteinExistence type="predicted"/>
<sequence>MSITQEFTTSLQTIPRIEKAQTTYLNISGRCQSGHGVYSDGCYYCKNKNFNNTYTQPQYRFYNTILEGLLNLDDFVNLEQLHIQGNGQDQEQRQKLTSLKIDKCNKLTSLTITYTTLTKLNIRENITLKTVDLSYNQLGYLSLNSKMKCESLNLAYNQQIIFDDDRLKSQVERLINSIRNVESTDLGDLKLEVRKIEKENLEFQLVIAKNIKNGLSKDKQSFVEILQEAQQEVLQNDNAFTRKLLENAKKNLSDVLTAEEIQDFLGNIVESNEMEIQLNDLKIREHQEQA</sequence>
<dbReference type="EMBL" id="CAJVPY010001014">
    <property type="protein sequence ID" value="CAG8503400.1"/>
    <property type="molecule type" value="Genomic_DNA"/>
</dbReference>
<dbReference type="Gene3D" id="3.80.10.10">
    <property type="entry name" value="Ribonuclease Inhibitor"/>
    <property type="match status" value="1"/>
</dbReference>
<keyword evidence="2" id="KW-1185">Reference proteome</keyword>
<dbReference type="SUPFAM" id="SSF52047">
    <property type="entry name" value="RNI-like"/>
    <property type="match status" value="1"/>
</dbReference>
<dbReference type="OrthoDB" id="2389120at2759"/>
<dbReference type="InterPro" id="IPR032675">
    <property type="entry name" value="LRR_dom_sf"/>
</dbReference>